<reference evidence="2" key="4">
    <citation type="journal article" date="2015" name="G3 (Bethesda)">
        <title>Genome sequences of three phytopathogenic species of the Magnaporthaceae family of fungi.</title>
        <authorList>
            <person name="Okagaki L.H."/>
            <person name="Nunes C.C."/>
            <person name="Sailsbery J."/>
            <person name="Clay B."/>
            <person name="Brown D."/>
            <person name="John T."/>
            <person name="Oh Y."/>
            <person name="Young N."/>
            <person name="Fitzgerald M."/>
            <person name="Haas B.J."/>
            <person name="Zeng Q."/>
            <person name="Young S."/>
            <person name="Adiconis X."/>
            <person name="Fan L."/>
            <person name="Levin J.Z."/>
            <person name="Mitchell T.K."/>
            <person name="Okubara P.A."/>
            <person name="Farman M.L."/>
            <person name="Kohn L.M."/>
            <person name="Birren B."/>
            <person name="Ma L.-J."/>
            <person name="Dean R.A."/>
        </authorList>
    </citation>
    <scope>NUCLEOTIDE SEQUENCE</scope>
    <source>
        <strain evidence="2">R3-111a-1</strain>
    </source>
</reference>
<evidence type="ECO:0000313" key="2">
    <source>
        <dbReference type="EnsemblFungi" id="EJT70833"/>
    </source>
</evidence>
<evidence type="ECO:0000313" key="1">
    <source>
        <dbReference type="EMBL" id="EJT70833.1"/>
    </source>
</evidence>
<reference evidence="2" key="5">
    <citation type="submission" date="2018-04" db="UniProtKB">
        <authorList>
            <consortium name="EnsemblFungi"/>
        </authorList>
    </citation>
    <scope>IDENTIFICATION</scope>
    <source>
        <strain evidence="2">R3-111a-1</strain>
    </source>
</reference>
<reference evidence="1" key="3">
    <citation type="submission" date="2010-09" db="EMBL/GenBank/DDBJ databases">
        <title>Annotation of Gaeumannomyces graminis var. tritici R3-111a-1.</title>
        <authorList>
            <consortium name="The Broad Institute Genome Sequencing Platform"/>
            <person name="Ma L.-J."/>
            <person name="Dead R."/>
            <person name="Young S.K."/>
            <person name="Zeng Q."/>
            <person name="Gargeya S."/>
            <person name="Fitzgerald M."/>
            <person name="Haas B."/>
            <person name="Abouelleil A."/>
            <person name="Alvarado L."/>
            <person name="Arachchi H.M."/>
            <person name="Berlin A."/>
            <person name="Brown A."/>
            <person name="Chapman S.B."/>
            <person name="Chen Z."/>
            <person name="Dunbar C."/>
            <person name="Freedman E."/>
            <person name="Gearin G."/>
            <person name="Gellesch M."/>
            <person name="Goldberg J."/>
            <person name="Griggs A."/>
            <person name="Gujja S."/>
            <person name="Heiman D."/>
            <person name="Howarth C."/>
            <person name="Larson L."/>
            <person name="Lui A."/>
            <person name="MacDonald P.J.P."/>
            <person name="Mehta T."/>
            <person name="Montmayeur A."/>
            <person name="Murphy C."/>
            <person name="Neiman D."/>
            <person name="Pearson M."/>
            <person name="Priest M."/>
            <person name="Roberts A."/>
            <person name="Saif S."/>
            <person name="Shea T."/>
            <person name="Shenoy N."/>
            <person name="Sisk P."/>
            <person name="Stolte C."/>
            <person name="Sykes S."/>
            <person name="Yandava C."/>
            <person name="Wortman J."/>
            <person name="Nusbaum C."/>
            <person name="Birren B."/>
        </authorList>
    </citation>
    <scope>NUCLEOTIDE SEQUENCE</scope>
    <source>
        <strain evidence="1">R3-111a-1</strain>
    </source>
</reference>
<proteinExistence type="predicted"/>
<dbReference type="VEuPathDB" id="FungiDB:GGTG_11856"/>
<dbReference type="EnsemblFungi" id="EJT70833">
    <property type="protein sequence ID" value="EJT70833"/>
    <property type="gene ID" value="GGTG_11856"/>
</dbReference>
<dbReference type="EMBL" id="GL385401">
    <property type="protein sequence ID" value="EJT70833.1"/>
    <property type="molecule type" value="Genomic_DNA"/>
</dbReference>
<name>J8QRU3_GAET3</name>
<protein>
    <submittedName>
        <fullName evidence="1 2">Uncharacterized protein</fullName>
    </submittedName>
</protein>
<organism evidence="1">
    <name type="scientific">Gaeumannomyces tritici (strain R3-111a-1)</name>
    <name type="common">Wheat and barley take-all root rot fungus</name>
    <name type="synonym">Gaeumannomyces graminis var. tritici</name>
    <dbReference type="NCBI Taxonomy" id="644352"/>
    <lineage>
        <taxon>Eukaryota</taxon>
        <taxon>Fungi</taxon>
        <taxon>Dikarya</taxon>
        <taxon>Ascomycota</taxon>
        <taxon>Pezizomycotina</taxon>
        <taxon>Sordariomycetes</taxon>
        <taxon>Sordariomycetidae</taxon>
        <taxon>Magnaporthales</taxon>
        <taxon>Magnaporthaceae</taxon>
        <taxon>Gaeumannomyces</taxon>
    </lineage>
</organism>
<dbReference type="RefSeq" id="XP_009228011.1">
    <property type="nucleotide sequence ID" value="XM_009229747.1"/>
</dbReference>
<dbReference type="Proteomes" id="UP000006039">
    <property type="component" value="Unassembled WGS sequence"/>
</dbReference>
<accession>J8QRU3</accession>
<dbReference type="AlphaFoldDB" id="J8QRU3"/>
<reference evidence="1" key="2">
    <citation type="submission" date="2010-07" db="EMBL/GenBank/DDBJ databases">
        <authorList>
            <consortium name="The Broad Institute Genome Sequencing Platform"/>
            <consortium name="Broad Institute Genome Sequencing Center for Infectious Disease"/>
            <person name="Ma L.-J."/>
            <person name="Dead R."/>
            <person name="Young S."/>
            <person name="Zeng Q."/>
            <person name="Koehrsen M."/>
            <person name="Alvarado L."/>
            <person name="Berlin A."/>
            <person name="Chapman S.B."/>
            <person name="Chen Z."/>
            <person name="Freedman E."/>
            <person name="Gellesch M."/>
            <person name="Goldberg J."/>
            <person name="Griggs A."/>
            <person name="Gujja S."/>
            <person name="Heilman E.R."/>
            <person name="Heiman D."/>
            <person name="Hepburn T."/>
            <person name="Howarth C."/>
            <person name="Jen D."/>
            <person name="Larson L."/>
            <person name="Mehta T."/>
            <person name="Neiman D."/>
            <person name="Pearson M."/>
            <person name="Roberts A."/>
            <person name="Saif S."/>
            <person name="Shea T."/>
            <person name="Shenoy N."/>
            <person name="Sisk P."/>
            <person name="Stolte C."/>
            <person name="Sykes S."/>
            <person name="Walk T."/>
            <person name="White J."/>
            <person name="Yandava C."/>
            <person name="Haas B."/>
            <person name="Nusbaum C."/>
            <person name="Birren B."/>
        </authorList>
    </citation>
    <scope>NUCLEOTIDE SEQUENCE</scope>
    <source>
        <strain evidence="1">R3-111a-1</strain>
    </source>
</reference>
<feature type="non-terminal residue" evidence="1">
    <location>
        <position position="82"/>
    </location>
</feature>
<evidence type="ECO:0000313" key="3">
    <source>
        <dbReference type="Proteomes" id="UP000006039"/>
    </source>
</evidence>
<dbReference type="GeneID" id="20352314"/>
<reference evidence="3" key="1">
    <citation type="submission" date="2010-07" db="EMBL/GenBank/DDBJ databases">
        <title>The genome sequence of Gaeumannomyces graminis var. tritici strain R3-111a-1.</title>
        <authorList>
            <consortium name="The Broad Institute Genome Sequencing Platform"/>
            <person name="Ma L.-J."/>
            <person name="Dead R."/>
            <person name="Young S."/>
            <person name="Zeng Q."/>
            <person name="Koehrsen M."/>
            <person name="Alvarado L."/>
            <person name="Berlin A."/>
            <person name="Chapman S.B."/>
            <person name="Chen Z."/>
            <person name="Freedman E."/>
            <person name="Gellesch M."/>
            <person name="Goldberg J."/>
            <person name="Griggs A."/>
            <person name="Gujja S."/>
            <person name="Heilman E.R."/>
            <person name="Heiman D."/>
            <person name="Hepburn T."/>
            <person name="Howarth C."/>
            <person name="Jen D."/>
            <person name="Larson L."/>
            <person name="Mehta T."/>
            <person name="Neiman D."/>
            <person name="Pearson M."/>
            <person name="Roberts A."/>
            <person name="Saif S."/>
            <person name="Shea T."/>
            <person name="Shenoy N."/>
            <person name="Sisk P."/>
            <person name="Stolte C."/>
            <person name="Sykes S."/>
            <person name="Walk T."/>
            <person name="White J."/>
            <person name="Yandava C."/>
            <person name="Haas B."/>
            <person name="Nusbaum C."/>
            <person name="Birren B."/>
        </authorList>
    </citation>
    <scope>NUCLEOTIDE SEQUENCE [LARGE SCALE GENOMIC DNA]</scope>
    <source>
        <strain evidence="3">R3-111a-1</strain>
    </source>
</reference>
<keyword evidence="3" id="KW-1185">Reference proteome</keyword>
<gene>
    <name evidence="2" type="primary">20352314</name>
    <name evidence="1" type="ORF">GGTG_11856</name>
</gene>
<sequence>MAYVIYGVSLKRINPKDLEPAKARAKYVKNHKFKRLVWQTIFLTEKKKACLKVWQSKSEITQRFNPELFQALSVFTKGNFKA</sequence>